<dbReference type="KEGG" id="phet:94293635"/>
<comment type="caution">
    <text evidence="3">The sequence shown here is derived from an EMBL/GenBank/DDBJ whole genome shotgun (WGS) entry which is preliminary data.</text>
</comment>
<keyword evidence="2" id="KW-0812">Transmembrane</keyword>
<dbReference type="Proteomes" id="UP000674318">
    <property type="component" value="Chromosome 10"/>
</dbReference>
<keyword evidence="2" id="KW-1133">Transmembrane helix</keyword>
<accession>A0A836IZT2</accession>
<dbReference type="InterPro" id="IPR011042">
    <property type="entry name" value="6-blade_b-propeller_TolB-like"/>
</dbReference>
<evidence type="ECO:0000313" key="3">
    <source>
        <dbReference type="EMBL" id="KAG5510298.1"/>
    </source>
</evidence>
<feature type="transmembrane region" description="Helical" evidence="2">
    <location>
        <begin position="536"/>
        <end position="557"/>
    </location>
</feature>
<organism evidence="3 4">
    <name type="scientific">Porcisia hertigi</name>
    <dbReference type="NCBI Taxonomy" id="2761500"/>
    <lineage>
        <taxon>Eukaryota</taxon>
        <taxon>Discoba</taxon>
        <taxon>Euglenozoa</taxon>
        <taxon>Kinetoplastea</taxon>
        <taxon>Metakinetoplastina</taxon>
        <taxon>Trypanosomatida</taxon>
        <taxon>Trypanosomatidae</taxon>
        <taxon>Leishmaniinae</taxon>
        <taxon>Porcisia</taxon>
    </lineage>
</organism>
<dbReference type="Gene3D" id="2.120.10.30">
    <property type="entry name" value="TolB, C-terminal domain"/>
    <property type="match status" value="1"/>
</dbReference>
<sequence length="572" mass="61970">MLQRMAVTTERSPVLRARPPPLGLLLAAALFVLGVLISPSSTPAAAQTDDGTFDGTNYYYSIFVNNLANVDSVDGPSGVGTYGTVGYGGALVEGSVVFSDMGGSGSAIRAISRDGRLSTIAGSLVEKGCKDGSATEARFGGVPKGNTRVNPVVHTKEGYYVADTVNNALRLIHPTTGRTTTIVGPTNLRYPTSLAIPADKQSSIFISNTGKNQVLYYPDLTSPVGQVTFPNESDFTPGAITVFPELSRTFIVNSYLQIYCWHYRQPNTASWKVSEPRTADFGRMLSTSSDGTKLLYVNFQGHKILSLDAKASQQTSPALKPELVIELNLNIIGGAVRLFFERSKDSWYILTDTRLLIVSKTPIQPEESSSSSSSSESPTEGRHESIAAFPADAFPTDRCRMTQVYSRIRMDAEKAFGTNDYVNEFVESPGDVSTYVKGSVNVSTWCSKITTLYSNDRTIVILPFWAPKNMGQREAHNRLKNSPWSHTRSYLNLLRSEGMMLGSFCFIDCRDTCKIITAPKCPADPTESRCDDVCKGAVATAVVLGAAGIVLLALMIASPLNIFRAFVMVPVI</sequence>
<gene>
    <name evidence="3" type="ORF">JKF63_07626</name>
</gene>
<dbReference type="SUPFAM" id="SSF63825">
    <property type="entry name" value="YWTD domain"/>
    <property type="match status" value="1"/>
</dbReference>
<keyword evidence="2" id="KW-0472">Membrane</keyword>
<dbReference type="EMBL" id="JAFJZO010000010">
    <property type="protein sequence ID" value="KAG5510298.1"/>
    <property type="molecule type" value="Genomic_DNA"/>
</dbReference>
<evidence type="ECO:0000313" key="4">
    <source>
        <dbReference type="Proteomes" id="UP000674318"/>
    </source>
</evidence>
<protein>
    <submittedName>
        <fullName evidence="3">Uncharacterized protein</fullName>
    </submittedName>
</protein>
<reference evidence="3 4" key="1">
    <citation type="submission" date="2021-02" db="EMBL/GenBank/DDBJ databases">
        <title>Porcisia hertigi Genome sequencing and assembly.</title>
        <authorList>
            <person name="Almutairi H."/>
            <person name="Gatherer D."/>
        </authorList>
    </citation>
    <scope>NUCLEOTIDE SEQUENCE [LARGE SCALE GENOMIC DNA]</scope>
    <source>
        <strain evidence="3 4">C119</strain>
    </source>
</reference>
<proteinExistence type="predicted"/>
<keyword evidence="4" id="KW-1185">Reference proteome</keyword>
<dbReference type="GeneID" id="94293635"/>
<dbReference type="AlphaFoldDB" id="A0A836IZT2"/>
<feature type="compositionally biased region" description="Low complexity" evidence="1">
    <location>
        <begin position="366"/>
        <end position="377"/>
    </location>
</feature>
<dbReference type="OrthoDB" id="342730at2759"/>
<name>A0A836IZT2_9TRYP</name>
<dbReference type="RefSeq" id="XP_067759039.1">
    <property type="nucleotide sequence ID" value="XM_067903558.1"/>
</dbReference>
<evidence type="ECO:0000256" key="2">
    <source>
        <dbReference type="SAM" id="Phobius"/>
    </source>
</evidence>
<feature type="region of interest" description="Disordered" evidence="1">
    <location>
        <begin position="362"/>
        <end position="382"/>
    </location>
</feature>
<evidence type="ECO:0000256" key="1">
    <source>
        <dbReference type="SAM" id="MobiDB-lite"/>
    </source>
</evidence>